<reference evidence="9 10" key="1">
    <citation type="journal article" date="2018" name="Nat. Ecol. Evol.">
        <title>Pezizomycetes genomes reveal the molecular basis of ectomycorrhizal truffle lifestyle.</title>
        <authorList>
            <person name="Murat C."/>
            <person name="Payen T."/>
            <person name="Noel B."/>
            <person name="Kuo A."/>
            <person name="Morin E."/>
            <person name="Chen J."/>
            <person name="Kohler A."/>
            <person name="Krizsan K."/>
            <person name="Balestrini R."/>
            <person name="Da Silva C."/>
            <person name="Montanini B."/>
            <person name="Hainaut M."/>
            <person name="Levati E."/>
            <person name="Barry K.W."/>
            <person name="Belfiori B."/>
            <person name="Cichocki N."/>
            <person name="Clum A."/>
            <person name="Dockter R.B."/>
            <person name="Fauchery L."/>
            <person name="Guy J."/>
            <person name="Iotti M."/>
            <person name="Le Tacon F."/>
            <person name="Lindquist E.A."/>
            <person name="Lipzen A."/>
            <person name="Malagnac F."/>
            <person name="Mello A."/>
            <person name="Molinier V."/>
            <person name="Miyauchi S."/>
            <person name="Poulain J."/>
            <person name="Riccioni C."/>
            <person name="Rubini A."/>
            <person name="Sitrit Y."/>
            <person name="Splivallo R."/>
            <person name="Traeger S."/>
            <person name="Wang M."/>
            <person name="Zifcakova L."/>
            <person name="Wipf D."/>
            <person name="Zambonelli A."/>
            <person name="Paolocci F."/>
            <person name="Nowrousian M."/>
            <person name="Ottonello S."/>
            <person name="Baldrian P."/>
            <person name="Spatafora J.W."/>
            <person name="Henrissat B."/>
            <person name="Nagy L.G."/>
            <person name="Aury J.M."/>
            <person name="Wincker P."/>
            <person name="Grigoriev I.V."/>
            <person name="Bonfante P."/>
            <person name="Martin F.M."/>
        </authorList>
    </citation>
    <scope>NUCLEOTIDE SEQUENCE [LARGE SCALE GENOMIC DNA]</scope>
    <source>
        <strain evidence="9 10">ATCC MYA-4762</strain>
    </source>
</reference>
<dbReference type="GO" id="GO:0016020">
    <property type="term" value="C:membrane"/>
    <property type="evidence" value="ECO:0007669"/>
    <property type="project" value="UniProtKB-SubCell"/>
</dbReference>
<comment type="similarity">
    <text evidence="5">Belongs to the SAT4 family.</text>
</comment>
<comment type="subcellular location">
    <subcellularLocation>
        <location evidence="1">Membrane</location>
        <topology evidence="1">Multi-pass membrane protein</topology>
    </subcellularLocation>
</comment>
<proteinExistence type="inferred from homology"/>
<organism evidence="9 10">
    <name type="scientific">Terfezia boudieri ATCC MYA-4762</name>
    <dbReference type="NCBI Taxonomy" id="1051890"/>
    <lineage>
        <taxon>Eukaryota</taxon>
        <taxon>Fungi</taxon>
        <taxon>Dikarya</taxon>
        <taxon>Ascomycota</taxon>
        <taxon>Pezizomycotina</taxon>
        <taxon>Pezizomycetes</taxon>
        <taxon>Pezizales</taxon>
        <taxon>Pezizaceae</taxon>
        <taxon>Terfezia</taxon>
    </lineage>
</organism>
<keyword evidence="10" id="KW-1185">Reference proteome</keyword>
<accession>A0A3N4M1S8</accession>
<evidence type="ECO:0000256" key="2">
    <source>
        <dbReference type="ARBA" id="ARBA00022692"/>
    </source>
</evidence>
<evidence type="ECO:0000256" key="7">
    <source>
        <dbReference type="SAM" id="Phobius"/>
    </source>
</evidence>
<feature type="transmembrane region" description="Helical" evidence="7">
    <location>
        <begin position="20"/>
        <end position="44"/>
    </location>
</feature>
<name>A0A3N4M1S8_9PEZI</name>
<feature type="domain" description="Rhodopsin" evidence="8">
    <location>
        <begin position="40"/>
        <end position="272"/>
    </location>
</feature>
<keyword evidence="4 7" id="KW-0472">Membrane</keyword>
<evidence type="ECO:0000256" key="6">
    <source>
        <dbReference type="SAM" id="MobiDB-lite"/>
    </source>
</evidence>
<dbReference type="OrthoDB" id="5401779at2759"/>
<evidence type="ECO:0000313" key="9">
    <source>
        <dbReference type="EMBL" id="RPB26901.1"/>
    </source>
</evidence>
<evidence type="ECO:0000256" key="5">
    <source>
        <dbReference type="ARBA" id="ARBA00038359"/>
    </source>
</evidence>
<keyword evidence="3 7" id="KW-1133">Transmembrane helix</keyword>
<evidence type="ECO:0000256" key="1">
    <source>
        <dbReference type="ARBA" id="ARBA00004141"/>
    </source>
</evidence>
<evidence type="ECO:0000256" key="4">
    <source>
        <dbReference type="ARBA" id="ARBA00023136"/>
    </source>
</evidence>
<dbReference type="InParanoid" id="A0A3N4M1S8"/>
<dbReference type="AlphaFoldDB" id="A0A3N4M1S8"/>
<dbReference type="Pfam" id="PF20684">
    <property type="entry name" value="Fung_rhodopsin"/>
    <property type="match status" value="1"/>
</dbReference>
<sequence>MSTLQDWAPSPPGYVHETQVPLVTACCITSTTLAFIFVGMRLYVRRYILGGVGVDDWLALMGAVCMTGITALTLWGTTIGYGTHIWEVKESSMQDLRTVIIAVPFVAQIGNMFVQLTLLTFYCRLAPYRVLHYICYFVMFLTAFMSIFRVTFSSILCFHIHPNDGLICNDNMTLIVVHAVVGITTNFVAFMTPIPLLWMLKNVSVLKRLGLIVIFSVGLIAVAACLVKIFVFKEAIKAGDPSWGMARVAIICQVEVGAGLTCACLPMVRPLYLHTSWFSSTPRETPPVDVIPKVERRGGSGNGTALLRRARAGWEGKSLTATWNGVQRYYHTRCGRKRSIIEVADLEGLGVLGSRLDFPSHPGRSEKVGHNVPDSCGSQLAGDIASECRGNKTPGESTPLSSLTPVPSCHKARVTRDELRCLSRFQPSATSHKGEIADLALSPRRPKTNESGNAVLLSSVAPMANGGIGEGEGISTAARTESSTATIKDTAPLGVVRGVNLGT</sequence>
<dbReference type="PANTHER" id="PTHR33048">
    <property type="entry name" value="PTH11-LIKE INTEGRAL MEMBRANE PROTEIN (AFU_ORTHOLOGUE AFUA_5G11245)"/>
    <property type="match status" value="1"/>
</dbReference>
<feature type="transmembrane region" description="Helical" evidence="7">
    <location>
        <begin position="209"/>
        <end position="232"/>
    </location>
</feature>
<protein>
    <recommendedName>
        <fullName evidence="8">Rhodopsin domain-containing protein</fullName>
    </recommendedName>
</protein>
<dbReference type="Proteomes" id="UP000267821">
    <property type="component" value="Unassembled WGS sequence"/>
</dbReference>
<keyword evidence="2 7" id="KW-0812">Transmembrane</keyword>
<gene>
    <name evidence="9" type="ORF">L211DRAFT_847044</name>
</gene>
<evidence type="ECO:0000256" key="3">
    <source>
        <dbReference type="ARBA" id="ARBA00022989"/>
    </source>
</evidence>
<feature type="region of interest" description="Disordered" evidence="6">
    <location>
        <begin position="387"/>
        <end position="407"/>
    </location>
</feature>
<feature type="compositionally biased region" description="Low complexity" evidence="6">
    <location>
        <begin position="397"/>
        <end position="407"/>
    </location>
</feature>
<dbReference type="EMBL" id="ML121533">
    <property type="protein sequence ID" value="RPB26901.1"/>
    <property type="molecule type" value="Genomic_DNA"/>
</dbReference>
<dbReference type="InterPro" id="IPR052337">
    <property type="entry name" value="SAT4-like"/>
</dbReference>
<feature type="transmembrane region" description="Helical" evidence="7">
    <location>
        <begin position="99"/>
        <end position="122"/>
    </location>
</feature>
<evidence type="ECO:0000259" key="8">
    <source>
        <dbReference type="Pfam" id="PF20684"/>
    </source>
</evidence>
<dbReference type="PANTHER" id="PTHR33048:SF129">
    <property type="entry name" value="INTEGRAL MEMBRANE PROTEIN-RELATED"/>
    <property type="match status" value="1"/>
</dbReference>
<feature type="transmembrane region" description="Helical" evidence="7">
    <location>
        <begin position="134"/>
        <end position="161"/>
    </location>
</feature>
<dbReference type="InterPro" id="IPR049326">
    <property type="entry name" value="Rhodopsin_dom_fungi"/>
</dbReference>
<feature type="transmembrane region" description="Helical" evidence="7">
    <location>
        <begin position="173"/>
        <end position="197"/>
    </location>
</feature>
<evidence type="ECO:0000313" key="10">
    <source>
        <dbReference type="Proteomes" id="UP000267821"/>
    </source>
</evidence>
<feature type="transmembrane region" description="Helical" evidence="7">
    <location>
        <begin position="56"/>
        <end position="79"/>
    </location>
</feature>